<evidence type="ECO:0000256" key="5">
    <source>
        <dbReference type="ARBA" id="ARBA00023136"/>
    </source>
</evidence>
<dbReference type="EMBL" id="KZ992888">
    <property type="protein sequence ID" value="RKP06408.1"/>
    <property type="molecule type" value="Genomic_DNA"/>
</dbReference>
<evidence type="ECO:0000256" key="3">
    <source>
        <dbReference type="ARBA" id="ARBA00022692"/>
    </source>
</evidence>
<comment type="subcellular location">
    <subcellularLocation>
        <location evidence="1">Membrane</location>
        <topology evidence="1">Multi-pass membrane protein</topology>
    </subcellularLocation>
</comment>
<dbReference type="GO" id="GO:0016020">
    <property type="term" value="C:membrane"/>
    <property type="evidence" value="ECO:0007669"/>
    <property type="project" value="UniProtKB-SubCell"/>
</dbReference>
<accession>A0A4P9XKS4</accession>
<name>A0A4P9XKS4_9FUNG</name>
<gene>
    <name evidence="8" type="ORF">THASP1DRAFT_31768</name>
</gene>
<keyword evidence="2" id="KW-0813">Transport</keyword>
<evidence type="ECO:0000313" key="8">
    <source>
        <dbReference type="EMBL" id="RKP06408.1"/>
    </source>
</evidence>
<dbReference type="PANTHER" id="PTHR48041:SF91">
    <property type="entry name" value="ABC TRANSPORTER G FAMILY MEMBER 28"/>
    <property type="match status" value="1"/>
</dbReference>
<reference evidence="9" key="1">
    <citation type="journal article" date="2018" name="Nat. Microbiol.">
        <title>Leveraging single-cell genomics to expand the fungal tree of life.</title>
        <authorList>
            <person name="Ahrendt S.R."/>
            <person name="Quandt C.A."/>
            <person name="Ciobanu D."/>
            <person name="Clum A."/>
            <person name="Salamov A."/>
            <person name="Andreopoulos B."/>
            <person name="Cheng J.F."/>
            <person name="Woyke T."/>
            <person name="Pelin A."/>
            <person name="Henrissat B."/>
            <person name="Reynolds N.K."/>
            <person name="Benny G.L."/>
            <person name="Smith M.E."/>
            <person name="James T.Y."/>
            <person name="Grigoriev I.V."/>
        </authorList>
    </citation>
    <scope>NUCLEOTIDE SEQUENCE [LARGE SCALE GENOMIC DNA]</scope>
    <source>
        <strain evidence="9">RSA 1356</strain>
    </source>
</reference>
<feature type="transmembrane region" description="Helical" evidence="6">
    <location>
        <begin position="304"/>
        <end position="324"/>
    </location>
</feature>
<dbReference type="InterPro" id="IPR050352">
    <property type="entry name" value="ABCG_transporters"/>
</dbReference>
<feature type="non-terminal residue" evidence="8">
    <location>
        <position position="1"/>
    </location>
</feature>
<protein>
    <recommendedName>
        <fullName evidence="7">ABC-2 type transporter transmembrane domain-containing protein</fullName>
    </recommendedName>
</protein>
<feature type="transmembrane region" description="Helical" evidence="6">
    <location>
        <begin position="382"/>
        <end position="404"/>
    </location>
</feature>
<dbReference type="STRING" id="78915.A0A4P9XKS4"/>
<evidence type="ECO:0000313" key="9">
    <source>
        <dbReference type="Proteomes" id="UP000271241"/>
    </source>
</evidence>
<evidence type="ECO:0000256" key="4">
    <source>
        <dbReference type="ARBA" id="ARBA00022989"/>
    </source>
</evidence>
<organism evidence="8 9">
    <name type="scientific">Thamnocephalis sphaerospora</name>
    <dbReference type="NCBI Taxonomy" id="78915"/>
    <lineage>
        <taxon>Eukaryota</taxon>
        <taxon>Fungi</taxon>
        <taxon>Fungi incertae sedis</taxon>
        <taxon>Zoopagomycota</taxon>
        <taxon>Zoopagomycotina</taxon>
        <taxon>Zoopagomycetes</taxon>
        <taxon>Zoopagales</taxon>
        <taxon>Sigmoideomycetaceae</taxon>
        <taxon>Thamnocephalis</taxon>
    </lineage>
</organism>
<evidence type="ECO:0000256" key="1">
    <source>
        <dbReference type="ARBA" id="ARBA00004141"/>
    </source>
</evidence>
<dbReference type="InterPro" id="IPR013525">
    <property type="entry name" value="ABC2_TM"/>
</dbReference>
<evidence type="ECO:0000256" key="2">
    <source>
        <dbReference type="ARBA" id="ARBA00022448"/>
    </source>
</evidence>
<dbReference type="AlphaFoldDB" id="A0A4P9XKS4"/>
<feature type="transmembrane region" description="Helical" evidence="6">
    <location>
        <begin position="278"/>
        <end position="297"/>
    </location>
</feature>
<dbReference type="OrthoDB" id="66620at2759"/>
<evidence type="ECO:0000256" key="6">
    <source>
        <dbReference type="SAM" id="Phobius"/>
    </source>
</evidence>
<evidence type="ECO:0000259" key="7">
    <source>
        <dbReference type="Pfam" id="PF01061"/>
    </source>
</evidence>
<keyword evidence="9" id="KW-1185">Reference proteome</keyword>
<feature type="domain" description="ABC-2 type transporter transmembrane" evidence="7">
    <location>
        <begin position="131"/>
        <end position="355"/>
    </location>
</feature>
<keyword evidence="4 6" id="KW-1133">Transmembrane helix</keyword>
<dbReference type="GO" id="GO:0140359">
    <property type="term" value="F:ABC-type transporter activity"/>
    <property type="evidence" value="ECO:0007669"/>
    <property type="project" value="InterPro"/>
</dbReference>
<proteinExistence type="predicted"/>
<sequence>NPADFYIAVTSGKVRSAFTADFHPTDLFTYWERYQKNQEPYVPTSPGAKFHRMSVIESGHVSGMIPEEMEKKQGGIGHYIAEFGRAAWSGLCDAFYYVADVLSELFSTIFGILVLCRSDPIRSTPGPLVVFWLCFKRACMQIYRSRGQFIYDQLLHLGCGAFISIASRQFDYLGRQPEAICQIAPAALQSACRTPTDFVAYVGVFVSLGVLFSGISVGAATFGNEKVVYWRDSAAGMSTAPYFAAKVIADLPRCVMAALCFSLSFIVFFSYRSRYVDIFGIIVLLYFVAFAMGYFISAIVKKETVGLVGTAFALAWAIVFSGVIPDLNDVKGEDTYTYARWLWAMSAPRYAIEALFLKEVGARPFVEIRQDRLPRSYNLNNYSISLIYMVAIAVGWNVMAFIFMKLTHRSKAK</sequence>
<feature type="transmembrane region" description="Helical" evidence="6">
    <location>
        <begin position="254"/>
        <end position="272"/>
    </location>
</feature>
<dbReference type="Proteomes" id="UP000271241">
    <property type="component" value="Unassembled WGS sequence"/>
</dbReference>
<keyword evidence="5 6" id="KW-0472">Membrane</keyword>
<keyword evidence="3 6" id="KW-0812">Transmembrane</keyword>
<dbReference type="PANTHER" id="PTHR48041">
    <property type="entry name" value="ABC TRANSPORTER G FAMILY MEMBER 28"/>
    <property type="match status" value="1"/>
</dbReference>
<dbReference type="Pfam" id="PF01061">
    <property type="entry name" value="ABC2_membrane"/>
    <property type="match status" value="1"/>
</dbReference>
<feature type="transmembrane region" description="Helical" evidence="6">
    <location>
        <begin position="198"/>
        <end position="222"/>
    </location>
</feature>